<dbReference type="InterPro" id="IPR036770">
    <property type="entry name" value="Ankyrin_rpt-contain_sf"/>
</dbReference>
<dbReference type="SMART" id="SM00248">
    <property type="entry name" value="ANK"/>
    <property type="match status" value="5"/>
</dbReference>
<sequence>MQNIISSDRGKGIDPQAASALARLPQEIHLAIAMASDSDESIFALLGTCKLLFNAYRDLLYERNIRHDDGSAVFKIARSGEVAAFEHLERVAKTMKEGFPDLDRVQFRSFDGRTLIAGSLYYSTSLHFTLDNSFTPLHWAAAGGHSGAVQWLITKGADCKALGKSTDDTFVPQLNVRQKGILAVPEPRHAPCTPLWIAVCAGHLETSRHLLAADPGAFDYKRRTSDPKILDAAVIYGHVNIIRFLVHNGYACPTDTTLKYAVHSASPRASLRCLAELGEDIFVALDQIIINPFDDIGALSFMRDPTMRVDLGRRDNKDPSTNQGTSLLVASLTRGWAFAQKSDELRDLVVFLIQSGADVNCQSHRWLRKSTSKGEKSLVSSYLEELRESSGQIEDFATIRDNGSCAAVYKLELLLKHGAVLDKDCGFHPLEDAYHIATSKVWSCNAAGELSFIKALVDNGVTREPAGGEYRTRSYLYKKHKGSAYGMHYSFLFRALTSGHYDIARIFIERGGTCFGVHDRMEDIDQHYARMPEDIREWIDAAYFL</sequence>
<evidence type="ECO:0000256" key="3">
    <source>
        <dbReference type="PROSITE-ProRule" id="PRU00023"/>
    </source>
</evidence>
<gene>
    <name evidence="4" type="ORF">PG993_005500</name>
</gene>
<dbReference type="EMBL" id="JAQQWK010000003">
    <property type="protein sequence ID" value="KAK8045476.1"/>
    <property type="molecule type" value="Genomic_DNA"/>
</dbReference>
<dbReference type="PRINTS" id="PR01415">
    <property type="entry name" value="ANKYRIN"/>
</dbReference>
<comment type="caution">
    <text evidence="4">The sequence shown here is derived from an EMBL/GenBank/DDBJ whole genome shotgun (WGS) entry which is preliminary data.</text>
</comment>
<evidence type="ECO:0000313" key="4">
    <source>
        <dbReference type="EMBL" id="KAK8045476.1"/>
    </source>
</evidence>
<dbReference type="SUPFAM" id="SSF48403">
    <property type="entry name" value="Ankyrin repeat"/>
    <property type="match status" value="1"/>
</dbReference>
<dbReference type="Gene3D" id="1.25.40.20">
    <property type="entry name" value="Ankyrin repeat-containing domain"/>
    <property type="match status" value="1"/>
</dbReference>
<organism evidence="4 5">
    <name type="scientific">Apiospora rasikravindrae</name>
    <dbReference type="NCBI Taxonomy" id="990691"/>
    <lineage>
        <taxon>Eukaryota</taxon>
        <taxon>Fungi</taxon>
        <taxon>Dikarya</taxon>
        <taxon>Ascomycota</taxon>
        <taxon>Pezizomycotina</taxon>
        <taxon>Sordariomycetes</taxon>
        <taxon>Xylariomycetidae</taxon>
        <taxon>Amphisphaeriales</taxon>
        <taxon>Apiosporaceae</taxon>
        <taxon>Apiospora</taxon>
    </lineage>
</organism>
<evidence type="ECO:0000256" key="2">
    <source>
        <dbReference type="ARBA" id="ARBA00023043"/>
    </source>
</evidence>
<dbReference type="PANTHER" id="PTHR24126:SF14">
    <property type="entry name" value="ANK_REP_REGION DOMAIN-CONTAINING PROTEIN"/>
    <property type="match status" value="1"/>
</dbReference>
<dbReference type="Pfam" id="PF00023">
    <property type="entry name" value="Ank"/>
    <property type="match status" value="2"/>
</dbReference>
<keyword evidence="2 3" id="KW-0040">ANK repeat</keyword>
<protein>
    <recommendedName>
        <fullName evidence="6">Ankyrin</fullName>
    </recommendedName>
</protein>
<feature type="repeat" description="ANK" evidence="3">
    <location>
        <begin position="132"/>
        <end position="164"/>
    </location>
</feature>
<name>A0ABR1TFR3_9PEZI</name>
<proteinExistence type="predicted"/>
<reference evidence="4 5" key="1">
    <citation type="submission" date="2023-01" db="EMBL/GenBank/DDBJ databases">
        <title>Analysis of 21 Apiospora genomes using comparative genomics revels a genus with tremendous synthesis potential of carbohydrate active enzymes and secondary metabolites.</title>
        <authorList>
            <person name="Sorensen T."/>
        </authorList>
    </citation>
    <scope>NUCLEOTIDE SEQUENCE [LARGE SCALE GENOMIC DNA]</scope>
    <source>
        <strain evidence="4 5">CBS 33761</strain>
    </source>
</reference>
<dbReference type="InterPro" id="IPR002110">
    <property type="entry name" value="Ankyrin_rpt"/>
</dbReference>
<dbReference type="Proteomes" id="UP001444661">
    <property type="component" value="Unassembled WGS sequence"/>
</dbReference>
<dbReference type="PANTHER" id="PTHR24126">
    <property type="entry name" value="ANKYRIN REPEAT, PH AND SEC7 DOMAIN CONTAINING PROTEIN SECG-RELATED"/>
    <property type="match status" value="1"/>
</dbReference>
<keyword evidence="5" id="KW-1185">Reference proteome</keyword>
<accession>A0ABR1TFR3</accession>
<dbReference type="PROSITE" id="PS50088">
    <property type="entry name" value="ANK_REPEAT"/>
    <property type="match status" value="1"/>
</dbReference>
<keyword evidence="1" id="KW-0677">Repeat</keyword>
<dbReference type="PROSITE" id="PS50297">
    <property type="entry name" value="ANK_REP_REGION"/>
    <property type="match status" value="1"/>
</dbReference>
<evidence type="ECO:0000313" key="5">
    <source>
        <dbReference type="Proteomes" id="UP001444661"/>
    </source>
</evidence>
<evidence type="ECO:0008006" key="6">
    <source>
        <dbReference type="Google" id="ProtNLM"/>
    </source>
</evidence>
<evidence type="ECO:0000256" key="1">
    <source>
        <dbReference type="ARBA" id="ARBA00022737"/>
    </source>
</evidence>